<reference evidence="1 2" key="1">
    <citation type="submission" date="2019-03" db="EMBL/GenBank/DDBJ databases">
        <title>Single cell metagenomics reveals metabolic interactions within the superorganism composed of flagellate Streblomastix strix and complex community of Bacteroidetes bacteria on its surface.</title>
        <authorList>
            <person name="Treitli S.C."/>
            <person name="Kolisko M."/>
            <person name="Husnik F."/>
            <person name="Keeling P."/>
            <person name="Hampl V."/>
        </authorList>
    </citation>
    <scope>NUCLEOTIDE SEQUENCE [LARGE SCALE GENOMIC DNA]</scope>
    <source>
        <strain evidence="1">ST1C</strain>
    </source>
</reference>
<evidence type="ECO:0000313" key="1">
    <source>
        <dbReference type="EMBL" id="KAA6403080.1"/>
    </source>
</evidence>
<dbReference type="EMBL" id="SNRW01000143">
    <property type="protein sequence ID" value="KAA6403080.1"/>
    <property type="molecule type" value="Genomic_DNA"/>
</dbReference>
<dbReference type="AlphaFoldDB" id="A0A5J4X760"/>
<accession>A0A5J4X760</accession>
<dbReference type="Proteomes" id="UP000324800">
    <property type="component" value="Unassembled WGS sequence"/>
</dbReference>
<organism evidence="1 2">
    <name type="scientific">Streblomastix strix</name>
    <dbReference type="NCBI Taxonomy" id="222440"/>
    <lineage>
        <taxon>Eukaryota</taxon>
        <taxon>Metamonada</taxon>
        <taxon>Preaxostyla</taxon>
        <taxon>Oxymonadida</taxon>
        <taxon>Streblomastigidae</taxon>
        <taxon>Streblomastix</taxon>
    </lineage>
</organism>
<comment type="caution">
    <text evidence="1">The sequence shown here is derived from an EMBL/GenBank/DDBJ whole genome shotgun (WGS) entry which is preliminary data.</text>
</comment>
<proteinExistence type="predicted"/>
<evidence type="ECO:0000313" key="2">
    <source>
        <dbReference type="Proteomes" id="UP000324800"/>
    </source>
</evidence>
<sequence>MADADLHSLDALIIHVEILFGSTRQNTIGLVEQIKNINNQINNINNAPVPDAYTRPETNEIFDSKADKSDTYTKTETDTLLDAKADKTDTYTKTETDTVLDDKADKSELIDSYSKIEDDTNLDEKVEKTNLDDYDELTSAQTIIGQKQFCVINISNLSKYGKNDSSIPHAGGGDMLVNSLITQP</sequence>
<protein>
    <submittedName>
        <fullName evidence="1">Uncharacterized protein</fullName>
    </submittedName>
</protein>
<name>A0A5J4X760_9EUKA</name>
<gene>
    <name evidence="1" type="ORF">EZS28_001391</name>
</gene>